<dbReference type="InterPro" id="IPR052337">
    <property type="entry name" value="SAT4-like"/>
</dbReference>
<evidence type="ECO:0000256" key="6">
    <source>
        <dbReference type="SAM" id="Phobius"/>
    </source>
</evidence>
<dbReference type="PANTHER" id="PTHR33048:SF47">
    <property type="entry name" value="INTEGRAL MEMBRANE PROTEIN-RELATED"/>
    <property type="match status" value="1"/>
</dbReference>
<evidence type="ECO:0000256" key="2">
    <source>
        <dbReference type="ARBA" id="ARBA00022692"/>
    </source>
</evidence>
<keyword evidence="9" id="KW-1185">Reference proteome</keyword>
<dbReference type="InterPro" id="IPR049326">
    <property type="entry name" value="Rhodopsin_dom_fungi"/>
</dbReference>
<dbReference type="GO" id="GO:0016020">
    <property type="term" value="C:membrane"/>
    <property type="evidence" value="ECO:0007669"/>
    <property type="project" value="UniProtKB-SubCell"/>
</dbReference>
<feature type="transmembrane region" description="Helical" evidence="6">
    <location>
        <begin position="21"/>
        <end position="46"/>
    </location>
</feature>
<accession>A0A6A5UFT9</accession>
<evidence type="ECO:0000256" key="5">
    <source>
        <dbReference type="ARBA" id="ARBA00038359"/>
    </source>
</evidence>
<comment type="subcellular location">
    <subcellularLocation>
        <location evidence="1">Membrane</location>
        <topology evidence="1">Multi-pass membrane protein</topology>
    </subcellularLocation>
</comment>
<feature type="domain" description="Rhodopsin" evidence="7">
    <location>
        <begin position="10"/>
        <end position="114"/>
    </location>
</feature>
<dbReference type="Pfam" id="PF20684">
    <property type="entry name" value="Fung_rhodopsin"/>
    <property type="match status" value="1"/>
</dbReference>
<dbReference type="Proteomes" id="UP000800035">
    <property type="component" value="Unassembled WGS sequence"/>
</dbReference>
<evidence type="ECO:0000256" key="4">
    <source>
        <dbReference type="ARBA" id="ARBA00023136"/>
    </source>
</evidence>
<feature type="transmembrane region" description="Helical" evidence="6">
    <location>
        <begin position="66"/>
        <end position="84"/>
    </location>
</feature>
<keyword evidence="3 6" id="KW-1133">Transmembrane helix</keyword>
<dbReference type="EMBL" id="ML976980">
    <property type="protein sequence ID" value="KAF1961786.1"/>
    <property type="molecule type" value="Genomic_DNA"/>
</dbReference>
<keyword evidence="2 6" id="KW-0812">Transmembrane</keyword>
<dbReference type="AlphaFoldDB" id="A0A6A5UFT9"/>
<feature type="transmembrane region" description="Helical" evidence="6">
    <location>
        <begin position="96"/>
        <end position="113"/>
    </location>
</feature>
<gene>
    <name evidence="8" type="ORF">CC80DRAFT_543150</name>
</gene>
<organism evidence="8 9">
    <name type="scientific">Byssothecium circinans</name>
    <dbReference type="NCBI Taxonomy" id="147558"/>
    <lineage>
        <taxon>Eukaryota</taxon>
        <taxon>Fungi</taxon>
        <taxon>Dikarya</taxon>
        <taxon>Ascomycota</taxon>
        <taxon>Pezizomycotina</taxon>
        <taxon>Dothideomycetes</taxon>
        <taxon>Pleosporomycetidae</taxon>
        <taxon>Pleosporales</taxon>
        <taxon>Massarineae</taxon>
        <taxon>Massarinaceae</taxon>
        <taxon>Byssothecium</taxon>
    </lineage>
</organism>
<evidence type="ECO:0000256" key="1">
    <source>
        <dbReference type="ARBA" id="ARBA00004141"/>
    </source>
</evidence>
<evidence type="ECO:0000256" key="3">
    <source>
        <dbReference type="ARBA" id="ARBA00022989"/>
    </source>
</evidence>
<proteinExistence type="inferred from homology"/>
<sequence>MVLSGLSVIARFTSRHLKKSSLAISDWLIIGGLAGAWVMSLIIIEAAKRGLGKHVEVVGLAGVRELLLLSYIGEIFYSISFAPVKISILSFYREIFASRFMNIATTGISIFVVM</sequence>
<reference evidence="8" key="1">
    <citation type="journal article" date="2020" name="Stud. Mycol.">
        <title>101 Dothideomycetes genomes: a test case for predicting lifestyles and emergence of pathogens.</title>
        <authorList>
            <person name="Haridas S."/>
            <person name="Albert R."/>
            <person name="Binder M."/>
            <person name="Bloem J."/>
            <person name="Labutti K."/>
            <person name="Salamov A."/>
            <person name="Andreopoulos B."/>
            <person name="Baker S."/>
            <person name="Barry K."/>
            <person name="Bills G."/>
            <person name="Bluhm B."/>
            <person name="Cannon C."/>
            <person name="Castanera R."/>
            <person name="Culley D."/>
            <person name="Daum C."/>
            <person name="Ezra D."/>
            <person name="Gonzalez J."/>
            <person name="Henrissat B."/>
            <person name="Kuo A."/>
            <person name="Liang C."/>
            <person name="Lipzen A."/>
            <person name="Lutzoni F."/>
            <person name="Magnuson J."/>
            <person name="Mondo S."/>
            <person name="Nolan M."/>
            <person name="Ohm R."/>
            <person name="Pangilinan J."/>
            <person name="Park H.-J."/>
            <person name="Ramirez L."/>
            <person name="Alfaro M."/>
            <person name="Sun H."/>
            <person name="Tritt A."/>
            <person name="Yoshinaga Y."/>
            <person name="Zwiers L.-H."/>
            <person name="Turgeon B."/>
            <person name="Goodwin S."/>
            <person name="Spatafora J."/>
            <person name="Crous P."/>
            <person name="Grigoriev I."/>
        </authorList>
    </citation>
    <scope>NUCLEOTIDE SEQUENCE</scope>
    <source>
        <strain evidence="8">CBS 675.92</strain>
    </source>
</reference>
<dbReference type="OrthoDB" id="3934549at2759"/>
<protein>
    <recommendedName>
        <fullName evidence="7">Rhodopsin domain-containing protein</fullName>
    </recommendedName>
</protein>
<evidence type="ECO:0000313" key="8">
    <source>
        <dbReference type="EMBL" id="KAF1961786.1"/>
    </source>
</evidence>
<comment type="similarity">
    <text evidence="5">Belongs to the SAT4 family.</text>
</comment>
<dbReference type="PANTHER" id="PTHR33048">
    <property type="entry name" value="PTH11-LIKE INTEGRAL MEMBRANE PROTEIN (AFU_ORTHOLOGUE AFUA_5G11245)"/>
    <property type="match status" value="1"/>
</dbReference>
<evidence type="ECO:0000259" key="7">
    <source>
        <dbReference type="Pfam" id="PF20684"/>
    </source>
</evidence>
<name>A0A6A5UFT9_9PLEO</name>
<evidence type="ECO:0000313" key="9">
    <source>
        <dbReference type="Proteomes" id="UP000800035"/>
    </source>
</evidence>
<keyword evidence="4 6" id="KW-0472">Membrane</keyword>